<dbReference type="AlphaFoldDB" id="A0ABC8QRK1"/>
<dbReference type="Proteomes" id="UP001642360">
    <property type="component" value="Unassembled WGS sequence"/>
</dbReference>
<comment type="caution">
    <text evidence="2">The sequence shown here is derived from an EMBL/GenBank/DDBJ whole genome shotgun (WGS) entry which is preliminary data.</text>
</comment>
<dbReference type="PANTHER" id="PTHR33443:SF35">
    <property type="entry name" value="VQ DOMAIN-CONTAINING PROTEIN"/>
    <property type="match status" value="1"/>
</dbReference>
<reference evidence="2 3" key="1">
    <citation type="submission" date="2024-02" db="EMBL/GenBank/DDBJ databases">
        <authorList>
            <person name="Vignale AGUSTIN F."/>
            <person name="Sosa J E."/>
            <person name="Modenutti C."/>
        </authorList>
    </citation>
    <scope>NUCLEOTIDE SEQUENCE [LARGE SCALE GENOMIC DNA]</scope>
</reference>
<keyword evidence="3" id="KW-1185">Reference proteome</keyword>
<proteinExistence type="predicted"/>
<organism evidence="2 3">
    <name type="scientific">Ilex paraguariensis</name>
    <name type="common">yerba mate</name>
    <dbReference type="NCBI Taxonomy" id="185542"/>
    <lineage>
        <taxon>Eukaryota</taxon>
        <taxon>Viridiplantae</taxon>
        <taxon>Streptophyta</taxon>
        <taxon>Embryophyta</taxon>
        <taxon>Tracheophyta</taxon>
        <taxon>Spermatophyta</taxon>
        <taxon>Magnoliopsida</taxon>
        <taxon>eudicotyledons</taxon>
        <taxon>Gunneridae</taxon>
        <taxon>Pentapetalae</taxon>
        <taxon>asterids</taxon>
        <taxon>campanulids</taxon>
        <taxon>Aquifoliales</taxon>
        <taxon>Aquifoliaceae</taxon>
        <taxon>Ilex</taxon>
    </lineage>
</organism>
<dbReference type="PANTHER" id="PTHR33443">
    <property type="entry name" value="ZGC:112980"/>
    <property type="match status" value="1"/>
</dbReference>
<name>A0ABC8QRK1_9AQUA</name>
<dbReference type="EMBL" id="CAUOFW020000004">
    <property type="protein sequence ID" value="CAK9133434.1"/>
    <property type="molecule type" value="Genomic_DNA"/>
</dbReference>
<sequence length="613" mass="66366">MMDDPKTVVLDISSDEEVGWGETRGGCDSAGDVDYDWISELFDGVDKKTEDSDDVVVVGEMVLNPKQRLKSSGVVAGSIAKDEDDDCVVLDGDPDKPMAIENDSGADSDDLLVVSEKGQVACRDYPHPRHLCVKFPFTSTPHDRHCDQCHCYVCDSLAPCIHWGTGVSGVDHCHATDKEELWKVKRKSSKNGDKALPPISGVPDASLSAGILHMNLVTPLTPLDPNPVPQIEICRPALVRPSTSTNFYTPNTISQGRSQRTGYGAPRDKFHPYLVSEQLLRTSNNGNPRDRRHNFDKFGPQLISPRAMLKRTGSVGLANRSGYSSANNNYGSQYPRNPSSVTTLSDHNPIRCQDFRSFMTTASNRYQSSSQPNTGSIAAITVPSQSTLSSQLNMGNMFANSVPSRPQVSSQPYVCAIFPNSMSSQSQVSSQSNSGSNYINLVSPHSQVVSSQSQLSSQPDVGCTHAISVSSQLHVSSQSIVGSYPNAMPSQHQVYIQPDSGSQVSQNAFPLENQTPSAVDPGFTSTNLGWVTPTSLSNQHLEENSQLHSVTSIDHLSLETEFDPLFVGSTNSGSLEFDFESWISENEQVSGPPGFNVLSPEPAPLDAGGFFDF</sequence>
<gene>
    <name evidence="2" type="ORF">ILEXP_LOCUS345</name>
</gene>
<feature type="compositionally biased region" description="Polar residues" evidence="1">
    <location>
        <begin position="334"/>
        <end position="346"/>
    </location>
</feature>
<evidence type="ECO:0000256" key="1">
    <source>
        <dbReference type="SAM" id="MobiDB-lite"/>
    </source>
</evidence>
<protein>
    <submittedName>
        <fullName evidence="2">Uncharacterized protein</fullName>
    </submittedName>
</protein>
<accession>A0ABC8QRK1</accession>
<evidence type="ECO:0000313" key="2">
    <source>
        <dbReference type="EMBL" id="CAK9133434.1"/>
    </source>
</evidence>
<feature type="region of interest" description="Disordered" evidence="1">
    <location>
        <begin position="325"/>
        <end position="347"/>
    </location>
</feature>
<dbReference type="InterPro" id="IPR053234">
    <property type="entry name" value="RPM1_Interactor"/>
</dbReference>
<feature type="region of interest" description="Disordered" evidence="1">
    <location>
        <begin position="282"/>
        <end position="302"/>
    </location>
</feature>
<evidence type="ECO:0000313" key="3">
    <source>
        <dbReference type="Proteomes" id="UP001642360"/>
    </source>
</evidence>